<name>A0ABP6KP58_9ACTN</name>
<sequence length="52" mass="5364">MPPGDDLAGEANVDTAWLAPFHDLVGRAAEAGHGDHGISAFTEVLGKPARQP</sequence>
<evidence type="ECO:0000313" key="2">
    <source>
        <dbReference type="Proteomes" id="UP001499930"/>
    </source>
</evidence>
<accession>A0ABP6KP58</accession>
<dbReference type="Gene3D" id="1.10.1040.10">
    <property type="entry name" value="N-(1-d-carboxylethyl)-l-norvaline Dehydrogenase, domain 2"/>
    <property type="match status" value="1"/>
</dbReference>
<dbReference type="EMBL" id="BAAAWD010000013">
    <property type="protein sequence ID" value="GAA3016856.1"/>
    <property type="molecule type" value="Genomic_DNA"/>
</dbReference>
<proteinExistence type="predicted"/>
<comment type="caution">
    <text evidence="1">The sequence shown here is derived from an EMBL/GenBank/DDBJ whole genome shotgun (WGS) entry which is preliminary data.</text>
</comment>
<dbReference type="RefSeq" id="WP_344898608.1">
    <property type="nucleotide sequence ID" value="NZ_BAAAWD010000013.1"/>
</dbReference>
<gene>
    <name evidence="1" type="ORF">GCM10017559_45670</name>
</gene>
<dbReference type="InterPro" id="IPR013328">
    <property type="entry name" value="6PGD_dom2"/>
</dbReference>
<reference evidence="2" key="1">
    <citation type="journal article" date="2019" name="Int. J. Syst. Evol. Microbiol.">
        <title>The Global Catalogue of Microorganisms (GCM) 10K type strain sequencing project: providing services to taxonomists for standard genome sequencing and annotation.</title>
        <authorList>
            <consortium name="The Broad Institute Genomics Platform"/>
            <consortium name="The Broad Institute Genome Sequencing Center for Infectious Disease"/>
            <person name="Wu L."/>
            <person name="Ma J."/>
        </authorList>
    </citation>
    <scope>NUCLEOTIDE SEQUENCE [LARGE SCALE GENOMIC DNA]</scope>
    <source>
        <strain evidence="2">JCM 3106</strain>
    </source>
</reference>
<protein>
    <submittedName>
        <fullName evidence="1">Uncharacterized protein</fullName>
    </submittedName>
</protein>
<organism evidence="1 2">
    <name type="scientific">Streptosporangium longisporum</name>
    <dbReference type="NCBI Taxonomy" id="46187"/>
    <lineage>
        <taxon>Bacteria</taxon>
        <taxon>Bacillati</taxon>
        <taxon>Actinomycetota</taxon>
        <taxon>Actinomycetes</taxon>
        <taxon>Streptosporangiales</taxon>
        <taxon>Streptosporangiaceae</taxon>
        <taxon>Streptosporangium</taxon>
    </lineage>
</organism>
<keyword evidence="2" id="KW-1185">Reference proteome</keyword>
<evidence type="ECO:0000313" key="1">
    <source>
        <dbReference type="EMBL" id="GAA3016856.1"/>
    </source>
</evidence>
<dbReference type="Proteomes" id="UP001499930">
    <property type="component" value="Unassembled WGS sequence"/>
</dbReference>